<feature type="region of interest" description="Disordered" evidence="1">
    <location>
        <begin position="1"/>
        <end position="57"/>
    </location>
</feature>
<organism evidence="2">
    <name type="scientific">Siphoviridae sp. ctBLh2</name>
    <dbReference type="NCBI Taxonomy" id="2827803"/>
    <lineage>
        <taxon>Viruses</taxon>
        <taxon>Duplodnaviria</taxon>
        <taxon>Heunggongvirae</taxon>
        <taxon>Uroviricota</taxon>
        <taxon>Caudoviricetes</taxon>
    </lineage>
</organism>
<protein>
    <submittedName>
        <fullName evidence="2">Uncharacterized protein</fullName>
    </submittedName>
</protein>
<feature type="compositionally biased region" description="Basic residues" evidence="1">
    <location>
        <begin position="47"/>
        <end position="57"/>
    </location>
</feature>
<reference evidence="2" key="1">
    <citation type="journal article" date="2021" name="Proc. Natl. Acad. Sci. U.S.A.">
        <title>A Catalog of Tens of Thousands of Viruses from Human Metagenomes Reveals Hidden Associations with Chronic Diseases.</title>
        <authorList>
            <person name="Tisza M.J."/>
            <person name="Buck C.B."/>
        </authorList>
    </citation>
    <scope>NUCLEOTIDE SEQUENCE</scope>
    <source>
        <strain evidence="2">CtBLh2</strain>
    </source>
</reference>
<sequence length="57" mass="6121">MTAVCARPLRSAAKNHRRPGPRGKFFVSLQRRSALSPPAQAGGGKSGQHRAPRKLTT</sequence>
<accession>A0A8S5S3L3</accession>
<evidence type="ECO:0000256" key="1">
    <source>
        <dbReference type="SAM" id="MobiDB-lite"/>
    </source>
</evidence>
<name>A0A8S5S3L3_9CAUD</name>
<dbReference type="EMBL" id="BK032514">
    <property type="protein sequence ID" value="DAF45542.1"/>
    <property type="molecule type" value="Genomic_DNA"/>
</dbReference>
<evidence type="ECO:0000313" key="2">
    <source>
        <dbReference type="EMBL" id="DAF45542.1"/>
    </source>
</evidence>
<proteinExistence type="predicted"/>